<dbReference type="GO" id="GO:0009253">
    <property type="term" value="P:peptidoglycan catabolic process"/>
    <property type="evidence" value="ECO:0007669"/>
    <property type="project" value="TreeGrafter"/>
</dbReference>
<feature type="domain" description="Peptidoglycan binding-like" evidence="2">
    <location>
        <begin position="91"/>
        <end position="143"/>
    </location>
</feature>
<dbReference type="SUPFAM" id="SSF53955">
    <property type="entry name" value="Lysozyme-like"/>
    <property type="match status" value="1"/>
</dbReference>
<dbReference type="PANTHER" id="PTHR30163">
    <property type="entry name" value="MEMBRANE-BOUND LYTIC MUREIN TRANSGLYCOSYLASE B"/>
    <property type="match status" value="1"/>
</dbReference>
<evidence type="ECO:0000259" key="3">
    <source>
        <dbReference type="Pfam" id="PF13406"/>
    </source>
</evidence>
<evidence type="ECO:0000259" key="2">
    <source>
        <dbReference type="Pfam" id="PF01471"/>
    </source>
</evidence>
<protein>
    <submittedName>
        <fullName evidence="4">Peptidoglycan-binding protein</fullName>
    </submittedName>
</protein>
<keyword evidence="5" id="KW-1185">Reference proteome</keyword>
<organism evidence="4 5">
    <name type="scientific">Desulfolutivibrio sulfodismutans</name>
    <dbReference type="NCBI Taxonomy" id="63561"/>
    <lineage>
        <taxon>Bacteria</taxon>
        <taxon>Pseudomonadati</taxon>
        <taxon>Thermodesulfobacteriota</taxon>
        <taxon>Desulfovibrionia</taxon>
        <taxon>Desulfovibrionales</taxon>
        <taxon>Desulfovibrionaceae</taxon>
        <taxon>Desulfolutivibrio</taxon>
    </lineage>
</organism>
<dbReference type="InterPro" id="IPR031304">
    <property type="entry name" value="SLT_2"/>
</dbReference>
<dbReference type="CDD" id="cd13399">
    <property type="entry name" value="Slt35-like"/>
    <property type="match status" value="1"/>
</dbReference>
<dbReference type="Pfam" id="PF13406">
    <property type="entry name" value="SLT_2"/>
    <property type="match status" value="1"/>
</dbReference>
<evidence type="ECO:0000313" key="4">
    <source>
        <dbReference type="EMBL" id="NDY56381.1"/>
    </source>
</evidence>
<dbReference type="Proteomes" id="UP000469724">
    <property type="component" value="Unassembled WGS sequence"/>
</dbReference>
<dbReference type="InterPro" id="IPR043426">
    <property type="entry name" value="MltB-like"/>
</dbReference>
<proteinExistence type="predicted"/>
<reference evidence="4 5" key="1">
    <citation type="submission" date="2020-02" db="EMBL/GenBank/DDBJ databases">
        <title>Comparative genomics of sulfur disproportionating microorganisms.</title>
        <authorList>
            <person name="Ward L.M."/>
            <person name="Bertran E."/>
            <person name="Johnston D.T."/>
        </authorList>
    </citation>
    <scope>NUCLEOTIDE SEQUENCE [LARGE SCALE GENOMIC DNA]</scope>
    <source>
        <strain evidence="4 5">DSM 3696</strain>
    </source>
</reference>
<dbReference type="PANTHER" id="PTHR30163:SF9">
    <property type="entry name" value="MEMBRANE-BOUND LYTIC MUREIN TRANSGLYCOSYLASE B"/>
    <property type="match status" value="1"/>
</dbReference>
<evidence type="ECO:0000313" key="5">
    <source>
        <dbReference type="Proteomes" id="UP000469724"/>
    </source>
</evidence>
<feature type="chain" id="PRO_5029444183" evidence="1">
    <location>
        <begin position="22"/>
        <end position="382"/>
    </location>
</feature>
<dbReference type="Gene3D" id="1.10.101.10">
    <property type="entry name" value="PGBD-like superfamily/PGBD"/>
    <property type="match status" value="1"/>
</dbReference>
<dbReference type="Gene3D" id="1.10.8.350">
    <property type="entry name" value="Bacterial muramidase"/>
    <property type="match status" value="1"/>
</dbReference>
<dbReference type="InterPro" id="IPR036366">
    <property type="entry name" value="PGBDSf"/>
</dbReference>
<feature type="domain" description="Transglycosylase SLT" evidence="3">
    <location>
        <begin position="166"/>
        <end position="337"/>
    </location>
</feature>
<dbReference type="InterPro" id="IPR002477">
    <property type="entry name" value="Peptidoglycan-bd-like"/>
</dbReference>
<dbReference type="AlphaFoldDB" id="A0A7K3NJK1"/>
<gene>
    <name evidence="4" type="ORF">G3N56_06440</name>
</gene>
<dbReference type="InterPro" id="IPR023346">
    <property type="entry name" value="Lysozyme-like_dom_sf"/>
</dbReference>
<accession>A0A7K3NJK1</accession>
<feature type="signal peptide" evidence="1">
    <location>
        <begin position="1"/>
        <end position="21"/>
    </location>
</feature>
<dbReference type="EMBL" id="JAAGRQ010000018">
    <property type="protein sequence ID" value="NDY56381.1"/>
    <property type="molecule type" value="Genomic_DNA"/>
</dbReference>
<sequence>MAAVAVLAACALAVASAQALATQTTQTAPAAPVAPVAPVSFEPLIRRLVESGRPEAAVRALFARPEMAFDPEPMSTKLTELYMSKYGLKLVTDIQTRLAELGYHPWPTDGRLKRLTKWSIRAWQRECGLPERAVATTELLAALRASTAKAPAGLEFPPIEAPSVYESALTPERLAEAREFLAANRAMLSRVRARYGLPEEVAVGVSAVETRCGRYLGDKPAVASLAGMALARDYSLVSQAFAYERPAPDRTAWLAQTARDRGDWAYRELVALLDYAARLGRDPLSMPGSVYGAIGVSQFMPTSALTLARDGDGDGVADLFNEADALESMGNYLNKAGVGGQTSEAALREALFRYNRSRTYVNTIMAVAAHLRETAGSGAPGQ</sequence>
<dbReference type="InterPro" id="IPR036365">
    <property type="entry name" value="PGBD-like_sf"/>
</dbReference>
<evidence type="ECO:0000256" key="1">
    <source>
        <dbReference type="SAM" id="SignalP"/>
    </source>
</evidence>
<dbReference type="GO" id="GO:0008933">
    <property type="term" value="F:peptidoglycan lytic transglycosylase activity"/>
    <property type="evidence" value="ECO:0007669"/>
    <property type="project" value="TreeGrafter"/>
</dbReference>
<comment type="caution">
    <text evidence="4">The sequence shown here is derived from an EMBL/GenBank/DDBJ whole genome shotgun (WGS) entry which is preliminary data.</text>
</comment>
<keyword evidence="1" id="KW-0732">Signal</keyword>
<dbReference type="SUPFAM" id="SSF47090">
    <property type="entry name" value="PGBD-like"/>
    <property type="match status" value="1"/>
</dbReference>
<dbReference type="Pfam" id="PF01471">
    <property type="entry name" value="PG_binding_1"/>
    <property type="match status" value="1"/>
</dbReference>
<name>A0A7K3NJK1_9BACT</name>